<dbReference type="GO" id="GO:0016020">
    <property type="term" value="C:membrane"/>
    <property type="evidence" value="ECO:0007669"/>
    <property type="project" value="InterPro"/>
</dbReference>
<dbReference type="EMBL" id="FNDI01000013">
    <property type="protein sequence ID" value="SDI20134.1"/>
    <property type="molecule type" value="Genomic_DNA"/>
</dbReference>
<dbReference type="InterPro" id="IPR035919">
    <property type="entry name" value="EAL_sf"/>
</dbReference>
<dbReference type="FunFam" id="3.20.20.450:FF:000001">
    <property type="entry name" value="Cyclic di-GMP phosphodiesterase yahA"/>
    <property type="match status" value="1"/>
</dbReference>
<dbReference type="InterPro" id="IPR043128">
    <property type="entry name" value="Rev_trsase/Diguanyl_cyclase"/>
</dbReference>
<dbReference type="SMART" id="SM00086">
    <property type="entry name" value="PAC"/>
    <property type="match status" value="1"/>
</dbReference>
<dbReference type="InterPro" id="IPR003660">
    <property type="entry name" value="HAMP_dom"/>
</dbReference>
<evidence type="ECO:0000259" key="3">
    <source>
        <dbReference type="PROSITE" id="PS50112"/>
    </source>
</evidence>
<dbReference type="GO" id="GO:0007165">
    <property type="term" value="P:signal transduction"/>
    <property type="evidence" value="ECO:0007669"/>
    <property type="project" value="InterPro"/>
</dbReference>
<dbReference type="Gene3D" id="3.30.450.20">
    <property type="entry name" value="PAS domain"/>
    <property type="match status" value="1"/>
</dbReference>
<dbReference type="FunFam" id="3.30.70.270:FF:000001">
    <property type="entry name" value="Diguanylate cyclase domain protein"/>
    <property type="match status" value="1"/>
</dbReference>
<dbReference type="PANTHER" id="PTHR44757">
    <property type="entry name" value="DIGUANYLATE CYCLASE DGCP"/>
    <property type="match status" value="1"/>
</dbReference>
<dbReference type="SUPFAM" id="SSF141868">
    <property type="entry name" value="EAL domain-like"/>
    <property type="match status" value="1"/>
</dbReference>
<dbReference type="SUPFAM" id="SSF55073">
    <property type="entry name" value="Nucleotide cyclase"/>
    <property type="match status" value="1"/>
</dbReference>
<accession>A0A7Z7BBZ2</accession>
<dbReference type="InterPro" id="IPR052155">
    <property type="entry name" value="Biofilm_reg_signaling"/>
</dbReference>
<gene>
    <name evidence="8" type="ORF">SAMN04487926_113120</name>
</gene>
<name>A0A7Z7BBZ2_9BURK</name>
<dbReference type="Gene3D" id="6.10.340.10">
    <property type="match status" value="1"/>
</dbReference>
<feature type="domain" description="PAS" evidence="3">
    <location>
        <begin position="519"/>
        <end position="564"/>
    </location>
</feature>
<evidence type="ECO:0000259" key="7">
    <source>
        <dbReference type="PROSITE" id="PS50887"/>
    </source>
</evidence>
<keyword evidence="2" id="KW-0472">Membrane</keyword>
<dbReference type="SMART" id="SM00091">
    <property type="entry name" value="PAS"/>
    <property type="match status" value="1"/>
</dbReference>
<dbReference type="InterPro" id="IPR029787">
    <property type="entry name" value="Nucleotide_cyclase"/>
</dbReference>
<dbReference type="CDD" id="cd01949">
    <property type="entry name" value="GGDEF"/>
    <property type="match status" value="1"/>
</dbReference>
<feature type="domain" description="HAMP" evidence="6">
    <location>
        <begin position="342"/>
        <end position="395"/>
    </location>
</feature>
<dbReference type="PROSITE" id="PS50113">
    <property type="entry name" value="PAC"/>
    <property type="match status" value="1"/>
</dbReference>
<dbReference type="InterPro" id="IPR001633">
    <property type="entry name" value="EAL_dom"/>
</dbReference>
<evidence type="ECO:0000313" key="8">
    <source>
        <dbReference type="EMBL" id="SDI20134.1"/>
    </source>
</evidence>
<feature type="transmembrane region" description="Helical" evidence="2">
    <location>
        <begin position="34"/>
        <end position="52"/>
    </location>
</feature>
<evidence type="ECO:0000259" key="4">
    <source>
        <dbReference type="PROSITE" id="PS50113"/>
    </source>
</evidence>
<dbReference type="CDD" id="cd06225">
    <property type="entry name" value="HAMP"/>
    <property type="match status" value="1"/>
</dbReference>
<dbReference type="InterPro" id="IPR035965">
    <property type="entry name" value="PAS-like_dom_sf"/>
</dbReference>
<dbReference type="Proteomes" id="UP000198900">
    <property type="component" value="Unassembled WGS sequence"/>
</dbReference>
<dbReference type="Pfam" id="PF13426">
    <property type="entry name" value="PAS_9"/>
    <property type="match status" value="1"/>
</dbReference>
<dbReference type="NCBIfam" id="TIGR00229">
    <property type="entry name" value="sensory_box"/>
    <property type="match status" value="1"/>
</dbReference>
<dbReference type="PROSITE" id="PS50885">
    <property type="entry name" value="HAMP"/>
    <property type="match status" value="1"/>
</dbReference>
<feature type="domain" description="GGDEF" evidence="7">
    <location>
        <begin position="676"/>
        <end position="810"/>
    </location>
</feature>
<feature type="domain" description="PAC" evidence="4">
    <location>
        <begin position="592"/>
        <end position="644"/>
    </location>
</feature>
<dbReference type="GO" id="GO:0071732">
    <property type="term" value="P:cellular response to nitric oxide"/>
    <property type="evidence" value="ECO:0007669"/>
    <property type="project" value="UniProtKB-ARBA"/>
</dbReference>
<keyword evidence="2" id="KW-0812">Transmembrane</keyword>
<dbReference type="SMART" id="SM00304">
    <property type="entry name" value="HAMP"/>
    <property type="match status" value="1"/>
</dbReference>
<dbReference type="NCBIfam" id="TIGR00254">
    <property type="entry name" value="GGDEF"/>
    <property type="match status" value="1"/>
</dbReference>
<dbReference type="SUPFAM" id="SSF55785">
    <property type="entry name" value="PYP-like sensor domain (PAS domain)"/>
    <property type="match status" value="1"/>
</dbReference>
<dbReference type="Gene3D" id="3.20.20.450">
    <property type="entry name" value="EAL domain"/>
    <property type="match status" value="1"/>
</dbReference>
<proteinExistence type="predicted"/>
<dbReference type="Gene3D" id="3.30.70.270">
    <property type="match status" value="1"/>
</dbReference>
<dbReference type="InterPro" id="IPR001610">
    <property type="entry name" value="PAC"/>
</dbReference>
<evidence type="ECO:0000259" key="6">
    <source>
        <dbReference type="PROSITE" id="PS50885"/>
    </source>
</evidence>
<evidence type="ECO:0000256" key="1">
    <source>
        <dbReference type="ARBA" id="ARBA00051114"/>
    </source>
</evidence>
<dbReference type="PROSITE" id="PS50887">
    <property type="entry name" value="GGDEF"/>
    <property type="match status" value="1"/>
</dbReference>
<dbReference type="Pfam" id="PF00563">
    <property type="entry name" value="EAL"/>
    <property type="match status" value="1"/>
</dbReference>
<dbReference type="InterPro" id="IPR000160">
    <property type="entry name" value="GGDEF_dom"/>
</dbReference>
<keyword evidence="9" id="KW-1185">Reference proteome</keyword>
<dbReference type="InterPro" id="IPR000014">
    <property type="entry name" value="PAS"/>
</dbReference>
<evidence type="ECO:0000259" key="5">
    <source>
        <dbReference type="PROSITE" id="PS50883"/>
    </source>
</evidence>
<dbReference type="PROSITE" id="PS50883">
    <property type="entry name" value="EAL"/>
    <property type="match status" value="1"/>
</dbReference>
<dbReference type="PANTHER" id="PTHR44757:SF2">
    <property type="entry name" value="BIOFILM ARCHITECTURE MAINTENANCE PROTEIN MBAA"/>
    <property type="match status" value="1"/>
</dbReference>
<dbReference type="SUPFAM" id="SSF158472">
    <property type="entry name" value="HAMP domain-like"/>
    <property type="match status" value="1"/>
</dbReference>
<dbReference type="CDD" id="cd00130">
    <property type="entry name" value="PAS"/>
    <property type="match status" value="1"/>
</dbReference>
<keyword evidence="2" id="KW-1133">Transmembrane helix</keyword>
<evidence type="ECO:0000313" key="9">
    <source>
        <dbReference type="Proteomes" id="UP000198900"/>
    </source>
</evidence>
<dbReference type="SMART" id="SM00052">
    <property type="entry name" value="EAL"/>
    <property type="match status" value="1"/>
</dbReference>
<dbReference type="GO" id="GO:0071111">
    <property type="term" value="F:cyclic-guanylate-specific phosphodiesterase activity"/>
    <property type="evidence" value="ECO:0007669"/>
    <property type="project" value="UniProtKB-EC"/>
</dbReference>
<sequence>MCDSFDVVRDGAHAMKRNPFFRLLARLRVGRKLLLIYLLDLTAVVYISGILIHEKYISIDFSNKEIVGNAYIGTVRDALIDVAMAGAGQRPPAARLKSAQTDLASTEARYGAHLESAGLNARVRAALDVLAREAQPTAAQINEALEACRELVTRVGNQSNLILDPDLDSYYAMSLSILRYPALLESVNRIGRQLHEGHEGVHAVRSHDELRTRYLVLEGQLDAVLQGLRSDFSEAGAANHALDSTLGPSMARMLTAVESYRHAARIIVDSNGEVDPTLLSIVDVQQQTLVASVQDTWRSTADQLDDLLHARVRGLFSRMWLHLGTALFLLCSILGMVYFVAQQISRPLRQLARVMDTVRRTGDHTVRASWHSQDEIGQLVRGFNEMLEQLDRERDVQKELAATARASAAQHALVESTPVPMMVTAVPGHEVLHANQPALYWLNGVTTDPWAYGLDSSVRARFFQQLSDRDAVDEFEVRWKASTEPTWAMLSARRLNFQGRDAVLTAFTPINQIKLMEQRLELWAKVFEASSEAILILDQERRLLTANASFYRATGYRAEDIAGQPPAFIVAGANGGAVITALATLVDRSSSWNGEAQIRRRQGGDYPAWLMISAVRDKRGSVSHYICTLIDITDRKKSEARIEFLAEHDVLTELPNRALFTKRLGVALEHAKQAQQRVAVLFIDLDRFKDINDSLGHHIGDGLLRSVSRRLVQAVRSSDTVSRLGGDEFTMILADAGSAADVARTIDERLLPLVREPHAIGGVTLQVACSAGVALYPDDGTDIETLMQNADAAMYQAKAAGRNLVKFFSPDMAERARQRLALEACMRTAIERHELRLAFQPCLDAQTGALVSVEGLLRWTHPQLGAVTPAQFIPIAEETRLIIPIGAWVIEEACRQLARWRDDEMGELRMSINLSAIQLRDADIVDTLRRSLAMHGVAPQRLELEITETVLMDSAENYLDAIRAIRALGVKLSLDDFGTGYSSLSYLNRFPLDRLKIDRAFVRDMLDAPADLAVIKAIIELGHELGLRVVAEGVENEDEANTLRSIGCDELQGFLYSPAISAEELETWAAQRVAADVE</sequence>
<dbReference type="InterPro" id="IPR000700">
    <property type="entry name" value="PAS-assoc_C"/>
</dbReference>
<dbReference type="CDD" id="cd01948">
    <property type="entry name" value="EAL"/>
    <property type="match status" value="1"/>
</dbReference>
<comment type="caution">
    <text evidence="8">The sequence shown here is derived from an EMBL/GenBank/DDBJ whole genome shotgun (WGS) entry which is preliminary data.</text>
</comment>
<comment type="catalytic activity">
    <reaction evidence="1">
        <text>3',3'-c-di-GMP + H2O = 5'-phosphoguanylyl(3'-&gt;5')guanosine + H(+)</text>
        <dbReference type="Rhea" id="RHEA:24902"/>
        <dbReference type="ChEBI" id="CHEBI:15377"/>
        <dbReference type="ChEBI" id="CHEBI:15378"/>
        <dbReference type="ChEBI" id="CHEBI:58754"/>
        <dbReference type="ChEBI" id="CHEBI:58805"/>
        <dbReference type="EC" id="3.1.4.52"/>
    </reaction>
    <physiologicalReaction direction="left-to-right" evidence="1">
        <dbReference type="Rhea" id="RHEA:24903"/>
    </physiologicalReaction>
</comment>
<organism evidence="8 9">
    <name type="scientific">Paraburkholderia steynii</name>
    <dbReference type="NCBI Taxonomy" id="1245441"/>
    <lineage>
        <taxon>Bacteria</taxon>
        <taxon>Pseudomonadati</taxon>
        <taxon>Pseudomonadota</taxon>
        <taxon>Betaproteobacteria</taxon>
        <taxon>Burkholderiales</taxon>
        <taxon>Burkholderiaceae</taxon>
        <taxon>Paraburkholderia</taxon>
    </lineage>
</organism>
<evidence type="ECO:0000256" key="2">
    <source>
        <dbReference type="SAM" id="Phobius"/>
    </source>
</evidence>
<dbReference type="AlphaFoldDB" id="A0A7Z7BBZ2"/>
<dbReference type="SMART" id="SM00267">
    <property type="entry name" value="GGDEF"/>
    <property type="match status" value="1"/>
</dbReference>
<protein>
    <submittedName>
        <fullName evidence="8">PAS domain S-box-containing protein/diguanylate cyclase (GGDEF) domain-containing protein</fullName>
    </submittedName>
</protein>
<dbReference type="PROSITE" id="PS50112">
    <property type="entry name" value="PAS"/>
    <property type="match status" value="1"/>
</dbReference>
<dbReference type="Pfam" id="PF00990">
    <property type="entry name" value="GGDEF"/>
    <property type="match status" value="1"/>
</dbReference>
<dbReference type="Pfam" id="PF00672">
    <property type="entry name" value="HAMP"/>
    <property type="match status" value="1"/>
</dbReference>
<feature type="transmembrane region" description="Helical" evidence="2">
    <location>
        <begin position="320"/>
        <end position="341"/>
    </location>
</feature>
<feature type="domain" description="EAL" evidence="5">
    <location>
        <begin position="819"/>
        <end position="1073"/>
    </location>
</feature>
<reference evidence="8" key="1">
    <citation type="submission" date="2016-10" db="EMBL/GenBank/DDBJ databases">
        <authorList>
            <person name="Varghese N."/>
            <person name="Submissions S."/>
        </authorList>
    </citation>
    <scope>NUCLEOTIDE SEQUENCE [LARGE SCALE GENOMIC DNA]</scope>
    <source>
        <strain evidence="8">YR281</strain>
    </source>
</reference>